<evidence type="ECO:0000256" key="3">
    <source>
        <dbReference type="ARBA" id="ARBA00022801"/>
    </source>
</evidence>
<evidence type="ECO:0000256" key="2">
    <source>
        <dbReference type="ARBA" id="ARBA00012758"/>
    </source>
</evidence>
<dbReference type="SMART" id="SM00640">
    <property type="entry name" value="Glyco_32"/>
    <property type="match status" value="1"/>
</dbReference>
<dbReference type="EMBL" id="BJNB01000001">
    <property type="protein sequence ID" value="GEB96670.1"/>
    <property type="molecule type" value="Genomic_DNA"/>
</dbReference>
<dbReference type="InterPro" id="IPR013148">
    <property type="entry name" value="Glyco_hydro_32_N"/>
</dbReference>
<evidence type="ECO:0000256" key="5">
    <source>
        <dbReference type="RuleBase" id="RU362110"/>
    </source>
</evidence>
<dbReference type="InterPro" id="IPR001362">
    <property type="entry name" value="Glyco_hydro_32"/>
</dbReference>
<feature type="domain" description="Glycosyl hydrolase family 32 N-terminal" evidence="6">
    <location>
        <begin position="9"/>
        <end position="343"/>
    </location>
</feature>
<evidence type="ECO:0000256" key="4">
    <source>
        <dbReference type="ARBA" id="ARBA00023295"/>
    </source>
</evidence>
<protein>
    <recommendedName>
        <fullName evidence="2">beta-fructofuranosidase</fullName>
        <ecNumber evidence="2">3.2.1.26</ecNumber>
    </recommendedName>
</protein>
<dbReference type="SUPFAM" id="SSF49899">
    <property type="entry name" value="Concanavalin A-like lectins/glucanases"/>
    <property type="match status" value="1"/>
</dbReference>
<name>A0A1L7CL35_CORFL</name>
<dbReference type="InterPro" id="IPR013320">
    <property type="entry name" value="ConA-like_dom_sf"/>
</dbReference>
<dbReference type="PANTHER" id="PTHR43101">
    <property type="entry name" value="BETA-FRUCTOSIDASE"/>
    <property type="match status" value="1"/>
</dbReference>
<organism evidence="8 10">
    <name type="scientific">Corynebacterium flavescens</name>
    <dbReference type="NCBI Taxonomy" id="28028"/>
    <lineage>
        <taxon>Bacteria</taxon>
        <taxon>Bacillati</taxon>
        <taxon>Actinomycetota</taxon>
        <taxon>Actinomycetes</taxon>
        <taxon>Mycobacteriales</taxon>
        <taxon>Corynebacteriaceae</taxon>
        <taxon>Corynebacterium</taxon>
    </lineage>
</organism>
<dbReference type="OrthoDB" id="9776657at2"/>
<dbReference type="EMBL" id="CP009246">
    <property type="protein sequence ID" value="APT86576.1"/>
    <property type="molecule type" value="Genomic_DNA"/>
</dbReference>
<dbReference type="SUPFAM" id="SSF75005">
    <property type="entry name" value="Arabinanase/levansucrase/invertase"/>
    <property type="match status" value="1"/>
</dbReference>
<dbReference type="Proteomes" id="UP000315353">
    <property type="component" value="Unassembled WGS sequence"/>
</dbReference>
<evidence type="ECO:0000259" key="7">
    <source>
        <dbReference type="Pfam" id="PF08244"/>
    </source>
</evidence>
<evidence type="ECO:0000313" key="9">
    <source>
        <dbReference type="EMBL" id="GEB96670.1"/>
    </source>
</evidence>
<dbReference type="InterPro" id="IPR051214">
    <property type="entry name" value="GH32_Enzymes"/>
</dbReference>
<dbReference type="Pfam" id="PF08244">
    <property type="entry name" value="Glyco_hydro_32C"/>
    <property type="match status" value="1"/>
</dbReference>
<dbReference type="STRING" id="28028.CFLV_04850"/>
<accession>A0A1L7CL35</accession>
<evidence type="ECO:0000313" key="8">
    <source>
        <dbReference type="EMBL" id="APT86576.1"/>
    </source>
</evidence>
<dbReference type="Pfam" id="PF00251">
    <property type="entry name" value="Glyco_hydro_32N"/>
    <property type="match status" value="1"/>
</dbReference>
<dbReference type="RefSeq" id="WP_075729567.1">
    <property type="nucleotide sequence ID" value="NZ_BJNB01000001.1"/>
</dbReference>
<gene>
    <name evidence="9" type="ORF">CFL01nite_01650</name>
    <name evidence="8" type="ORF">CFLV_04850</name>
</gene>
<dbReference type="AlphaFoldDB" id="A0A1L7CL35"/>
<dbReference type="Gene3D" id="2.60.120.560">
    <property type="entry name" value="Exo-inulinase, domain 1"/>
    <property type="match status" value="1"/>
</dbReference>
<reference evidence="9 11" key="2">
    <citation type="submission" date="2019-06" db="EMBL/GenBank/DDBJ databases">
        <title>Whole genome shotgun sequence of Corynebacterium flavescens NBRC 14136.</title>
        <authorList>
            <person name="Hosoyama A."/>
            <person name="Uohara A."/>
            <person name="Ohji S."/>
            <person name="Ichikawa N."/>
        </authorList>
    </citation>
    <scope>NUCLEOTIDE SEQUENCE [LARGE SCALE GENOMIC DNA]</scope>
    <source>
        <strain evidence="9 11">NBRC 14136</strain>
    </source>
</reference>
<dbReference type="GO" id="GO:0005975">
    <property type="term" value="P:carbohydrate metabolic process"/>
    <property type="evidence" value="ECO:0007669"/>
    <property type="project" value="InterPro"/>
</dbReference>
<feature type="domain" description="Glycosyl hydrolase family 32 C-terminal" evidence="7">
    <location>
        <begin position="389"/>
        <end position="465"/>
    </location>
</feature>
<dbReference type="Gene3D" id="2.115.10.20">
    <property type="entry name" value="Glycosyl hydrolase domain, family 43"/>
    <property type="match status" value="1"/>
</dbReference>
<keyword evidence="4 5" id="KW-0326">Glycosidase</keyword>
<sequence length="480" mass="52458">MTIHRPELHFVPETGILEAPAGVLLDGHRWQLFFQYKHSPDSASRWGHSYSEEQPFDWLECDDVLAPAGGELSLRAGSVAAGVDSINLYFTSVTSVSTSVRLARFPGFDHVCEVSDAVDELDPHVVRYGEVAKPTTDYKRFRSPSVVPDWAAEDREEGHRGWLMLALTGHSEAPVPVILRSPDGVAWNFEGPLELIGDPEFLAGEVPATSPLPPVVSPRIIRLRDEIDGRIYDVLLVTLERNHRDVSGYLVGYLEGTQFRISTGFRRIDFGHDFSRPRNTNFTEGTVSQEQRFDSAILFGLLNGGSRLDDPTSHPTFAEEGWANSLSLPRRVTLQGGKLFQTPVRGLPDAVQHSDRARSWTGLLHVPADSAVRVSLVDGEGNPAAIITHSGETLSLDRSMGTAFDGYFADCAPARAELAEGDSDSLTIIVDGATVEVFADGGQVAMASRVYFPGGCSKIEVETTNNASVEQSWQRTGSKV</sequence>
<dbReference type="GeneID" id="82880041"/>
<dbReference type="EC" id="3.2.1.26" evidence="2"/>
<evidence type="ECO:0000313" key="10">
    <source>
        <dbReference type="Proteomes" id="UP000185479"/>
    </source>
</evidence>
<dbReference type="GO" id="GO:0004564">
    <property type="term" value="F:beta-fructofuranosidase activity"/>
    <property type="evidence" value="ECO:0007669"/>
    <property type="project" value="UniProtKB-EC"/>
</dbReference>
<keyword evidence="3 5" id="KW-0378">Hydrolase</keyword>
<proteinExistence type="inferred from homology"/>
<evidence type="ECO:0000259" key="6">
    <source>
        <dbReference type="Pfam" id="PF00251"/>
    </source>
</evidence>
<dbReference type="InterPro" id="IPR023296">
    <property type="entry name" value="Glyco_hydro_beta-prop_sf"/>
</dbReference>
<dbReference type="Proteomes" id="UP000185479">
    <property type="component" value="Chromosome"/>
</dbReference>
<evidence type="ECO:0000313" key="11">
    <source>
        <dbReference type="Proteomes" id="UP000315353"/>
    </source>
</evidence>
<dbReference type="KEGG" id="cfc:CFLV_04850"/>
<evidence type="ECO:0000256" key="1">
    <source>
        <dbReference type="ARBA" id="ARBA00009902"/>
    </source>
</evidence>
<comment type="similarity">
    <text evidence="1 5">Belongs to the glycosyl hydrolase 32 family.</text>
</comment>
<reference evidence="8 10" key="1">
    <citation type="submission" date="2014-08" db="EMBL/GenBank/DDBJ databases">
        <title>Complete genome sequence of Corynebacterium flavescens OJ8(T)(=DSM 20296(T)), isolated from cheese.</title>
        <authorList>
            <person name="Ruckert C."/>
            <person name="Albersmeier A."/>
            <person name="Winkler A."/>
            <person name="Kalinowski J."/>
        </authorList>
    </citation>
    <scope>NUCLEOTIDE SEQUENCE [LARGE SCALE GENOMIC DNA]</scope>
    <source>
        <strain evidence="8 10">OJ8</strain>
    </source>
</reference>
<dbReference type="InterPro" id="IPR013189">
    <property type="entry name" value="Glyco_hydro_32_C"/>
</dbReference>
<keyword evidence="10" id="KW-1185">Reference proteome</keyword>
<dbReference type="PANTHER" id="PTHR43101:SF1">
    <property type="entry name" value="BETA-FRUCTOSIDASE"/>
    <property type="match status" value="1"/>
</dbReference>